<dbReference type="PANTHER" id="PTHR34598:SF3">
    <property type="entry name" value="OXIDOREDUCTASE AN1597"/>
    <property type="match status" value="1"/>
</dbReference>
<feature type="region of interest" description="Disordered" evidence="2">
    <location>
        <begin position="1"/>
        <end position="22"/>
    </location>
</feature>
<dbReference type="EMBL" id="JARVKM010000007">
    <property type="protein sequence ID" value="KAK9780278.1"/>
    <property type="molecule type" value="Genomic_DNA"/>
</dbReference>
<comment type="similarity">
    <text evidence="1">Belongs to the asaB hydroxylase/desaturase family.</text>
</comment>
<organism evidence="3 4">
    <name type="scientific">Seiridium cardinale</name>
    <dbReference type="NCBI Taxonomy" id="138064"/>
    <lineage>
        <taxon>Eukaryota</taxon>
        <taxon>Fungi</taxon>
        <taxon>Dikarya</taxon>
        <taxon>Ascomycota</taxon>
        <taxon>Pezizomycotina</taxon>
        <taxon>Sordariomycetes</taxon>
        <taxon>Xylariomycetidae</taxon>
        <taxon>Amphisphaeriales</taxon>
        <taxon>Sporocadaceae</taxon>
        <taxon>Seiridium</taxon>
    </lineage>
</organism>
<keyword evidence="4" id="KW-1185">Reference proteome</keyword>
<accession>A0ABR2Y2J3</accession>
<evidence type="ECO:0000313" key="4">
    <source>
        <dbReference type="Proteomes" id="UP001465668"/>
    </source>
</evidence>
<evidence type="ECO:0000313" key="3">
    <source>
        <dbReference type="EMBL" id="KAK9780278.1"/>
    </source>
</evidence>
<gene>
    <name evidence="3" type="ORF">SCAR479_02915</name>
</gene>
<comment type="caution">
    <text evidence="3">The sequence shown here is derived from an EMBL/GenBank/DDBJ whole genome shotgun (WGS) entry which is preliminary data.</text>
</comment>
<proteinExistence type="inferred from homology"/>
<sequence length="371" mass="42161">MTTTTLTAVSGDAAKPRQLGQPHSTLSASFNYYSLETSPELDDISSFNGTSSDIASRTLPVTDLRGLSESLSRYNHETHGFQILHQPLAIDASHSSVHDPKIMYSEYYPSIVSLLKERLNVRSAVVINHTLRDVSVQEVHHVDPKNPRPVGKSLAPFFLAHSDYTPAAARAHLRAMTPEWFRGTKTEAGTTDEERKDFFRLRDEIIYAEDEAMRNSGLEAGNGDAISGKGGQWDWDGQGYDGPRYAMFSIWRPWETVKRDPLAVLDTQGHEFSYVSLPRMYRNRPGCIPEYYNENVLVKPPTLGGKGHHGWYYIKEQNPEEVLALKFYDSEALRRDDSKIRLMCPHSAFHTPEMDNEPVRRSCELRVWCIW</sequence>
<evidence type="ECO:0000256" key="2">
    <source>
        <dbReference type="SAM" id="MobiDB-lite"/>
    </source>
</evidence>
<dbReference type="PANTHER" id="PTHR34598">
    <property type="entry name" value="BLL6449 PROTEIN"/>
    <property type="match status" value="1"/>
</dbReference>
<name>A0ABR2Y2J3_9PEZI</name>
<evidence type="ECO:0000256" key="1">
    <source>
        <dbReference type="ARBA" id="ARBA00023604"/>
    </source>
</evidence>
<protein>
    <submittedName>
        <fullName evidence="3">GA4 desaturase</fullName>
    </submittedName>
</protein>
<reference evidence="3 4" key="1">
    <citation type="submission" date="2024-02" db="EMBL/GenBank/DDBJ databases">
        <title>First draft genome assembly of two strains of Seiridium cardinale.</title>
        <authorList>
            <person name="Emiliani G."/>
            <person name="Scali E."/>
        </authorList>
    </citation>
    <scope>NUCLEOTIDE SEQUENCE [LARGE SCALE GENOMIC DNA]</scope>
    <source>
        <strain evidence="3 4">BM-138-000479</strain>
    </source>
</reference>
<dbReference type="InterPro" id="IPR044053">
    <property type="entry name" value="AsaB-like"/>
</dbReference>
<dbReference type="Proteomes" id="UP001465668">
    <property type="component" value="Unassembled WGS sequence"/>
</dbReference>